<dbReference type="OrthoDB" id="9798415at2"/>
<feature type="non-terminal residue" evidence="1">
    <location>
        <position position="1"/>
    </location>
</feature>
<dbReference type="InterPro" id="IPR001036">
    <property type="entry name" value="Acrflvin-R"/>
</dbReference>
<sequence>ELQPRDQWREGMSPEDLRTAISENLESVPGIVASIGQPIAMAVDELITGTRAELAVKIFGPDTEILLDRSQVLQTLLQQVDGAAEVQADQITGAPQLVV</sequence>
<dbReference type="EMBL" id="ARYL01000180">
    <property type="protein sequence ID" value="KCZ94932.1"/>
    <property type="molecule type" value="Genomic_DNA"/>
</dbReference>
<reference evidence="1 2" key="1">
    <citation type="journal article" date="2014" name="Antonie Van Leeuwenhoek">
        <title>Hyphomonas beringensis sp. nov. and Hyphomonas chukchiensis sp. nov., isolated from surface seawater of the Bering Sea and Chukchi Sea.</title>
        <authorList>
            <person name="Li C."/>
            <person name="Lai Q."/>
            <person name="Li G."/>
            <person name="Dong C."/>
            <person name="Wang J."/>
            <person name="Liao Y."/>
            <person name="Shao Z."/>
        </authorList>
    </citation>
    <scope>NUCLEOTIDE SEQUENCE [LARGE SCALE GENOMIC DNA]</scope>
    <source>
        <strain evidence="1 2">SCH89</strain>
    </source>
</reference>
<dbReference type="STRING" id="1280953.HOC_21003"/>
<name>A0A059FWF3_9PROT</name>
<keyword evidence="2" id="KW-1185">Reference proteome</keyword>
<dbReference type="Pfam" id="PF00873">
    <property type="entry name" value="ACR_tran"/>
    <property type="match status" value="1"/>
</dbReference>
<feature type="non-terminal residue" evidence="1">
    <location>
        <position position="99"/>
    </location>
</feature>
<dbReference type="GO" id="GO:0022857">
    <property type="term" value="F:transmembrane transporter activity"/>
    <property type="evidence" value="ECO:0007669"/>
    <property type="project" value="InterPro"/>
</dbReference>
<dbReference type="AlphaFoldDB" id="A0A059FWF3"/>
<dbReference type="Proteomes" id="UP000024942">
    <property type="component" value="Unassembled WGS sequence"/>
</dbReference>
<dbReference type="RefSeq" id="WP_035542854.1">
    <property type="nucleotide sequence ID" value="NZ_ARYL01000180.1"/>
</dbReference>
<evidence type="ECO:0000313" key="2">
    <source>
        <dbReference type="Proteomes" id="UP000024942"/>
    </source>
</evidence>
<organism evidence="1 2">
    <name type="scientific">Hyphomonas oceanitis SCH89</name>
    <dbReference type="NCBI Taxonomy" id="1280953"/>
    <lineage>
        <taxon>Bacteria</taxon>
        <taxon>Pseudomonadati</taxon>
        <taxon>Pseudomonadota</taxon>
        <taxon>Alphaproteobacteria</taxon>
        <taxon>Hyphomonadales</taxon>
        <taxon>Hyphomonadaceae</taxon>
        <taxon>Hyphomonas</taxon>
    </lineage>
</organism>
<proteinExistence type="predicted"/>
<comment type="caution">
    <text evidence="1">The sequence shown here is derived from an EMBL/GenBank/DDBJ whole genome shotgun (WGS) entry which is preliminary data.</text>
</comment>
<dbReference type="GO" id="GO:0016020">
    <property type="term" value="C:membrane"/>
    <property type="evidence" value="ECO:0007669"/>
    <property type="project" value="InterPro"/>
</dbReference>
<accession>A0A059FWF3</accession>
<evidence type="ECO:0000313" key="1">
    <source>
        <dbReference type="EMBL" id="KCZ94932.1"/>
    </source>
</evidence>
<protein>
    <submittedName>
        <fullName evidence="1">CzcA family heavy metal efflux protein</fullName>
    </submittedName>
</protein>
<dbReference type="eggNOG" id="COG3696">
    <property type="taxonomic scope" value="Bacteria"/>
</dbReference>
<gene>
    <name evidence="1" type="ORF">HOC_21003</name>
</gene>